<gene>
    <name evidence="6" type="ORF">PR001_g20432</name>
    <name evidence="7" type="ORF">PR003_g21325</name>
</gene>
<dbReference type="InterPro" id="IPR045379">
    <property type="entry name" value="Crinkler_N"/>
</dbReference>
<keyword evidence="9" id="KW-1185">Reference proteome</keyword>
<sequence length="391" mass="44679">MVLLQLVCVLLREGSMFLVEIDDNQRVLALKDSIKKQKPDTITVEADQLQLFLAKGEDGNWLGDDTDLVRQLMRGEVPQGIQALTDGGEEIMPSKTIIHWLQKKNLPLPSCDQIHVLVYMPPKRRRLENVNKLADIPQINIQGVSYVTLPGELVAKCGLTPGGDLMLYCRPQVHKLWRFLRDDVIVKGIRGWILGPPGTGKSASLLSFAASLDPQEWNVVWIHLDEKGDLCVSMGSKQHWMVDDRSTFELPRVSSEKLFVCLDGYRKCDAHTALLRRFLVRFITEKDRLVLCSPMSARGKRDVESNTIARIEPFFMYSWTLDEYIEAVSDQTFYDKVAVMLDATYDWDVNGDGDDDDDEYTKTLSQEEQKLRLLHLKFYYAGGSCRFMWIV</sequence>
<evidence type="ECO:0000259" key="5">
    <source>
        <dbReference type="Pfam" id="PF20147"/>
    </source>
</evidence>
<dbReference type="GO" id="GO:0005576">
    <property type="term" value="C:extracellular region"/>
    <property type="evidence" value="ECO:0007669"/>
    <property type="project" value="UniProtKB-SubCell"/>
</dbReference>
<dbReference type="Proteomes" id="UP000434957">
    <property type="component" value="Unassembled WGS sequence"/>
</dbReference>
<dbReference type="Pfam" id="PF20147">
    <property type="entry name" value="Crinkler"/>
    <property type="match status" value="1"/>
</dbReference>
<evidence type="ECO:0000256" key="2">
    <source>
        <dbReference type="ARBA" id="ARBA00004613"/>
    </source>
</evidence>
<proteinExistence type="predicted"/>
<dbReference type="GO" id="GO:0043657">
    <property type="term" value="C:host cell"/>
    <property type="evidence" value="ECO:0007669"/>
    <property type="project" value="UniProtKB-SubCell"/>
</dbReference>
<protein>
    <recommendedName>
        <fullName evidence="5">Crinkler effector protein N-terminal domain-containing protein</fullName>
    </recommendedName>
</protein>
<evidence type="ECO:0000256" key="4">
    <source>
        <dbReference type="SAM" id="SignalP"/>
    </source>
</evidence>
<evidence type="ECO:0000256" key="1">
    <source>
        <dbReference type="ARBA" id="ARBA00004340"/>
    </source>
</evidence>
<evidence type="ECO:0000313" key="6">
    <source>
        <dbReference type="EMBL" id="KAE8994312.1"/>
    </source>
</evidence>
<reference evidence="6 8" key="1">
    <citation type="submission" date="2018-09" db="EMBL/GenBank/DDBJ databases">
        <title>Genomic investigation of the strawberry pathogen Phytophthora fragariae indicates pathogenicity is determined by transcriptional variation in three key races.</title>
        <authorList>
            <person name="Adams T.M."/>
            <person name="Armitage A.D."/>
            <person name="Sobczyk M.K."/>
            <person name="Bates H.J."/>
            <person name="Dunwell J.M."/>
            <person name="Nellist C.F."/>
            <person name="Harrison R.J."/>
        </authorList>
    </citation>
    <scope>NUCLEOTIDE SEQUENCE [LARGE SCALE GENOMIC DNA]</scope>
    <source>
        <strain evidence="6 8">SCRP249</strain>
        <strain evidence="7 9">SCRP333</strain>
    </source>
</reference>
<comment type="subcellular location">
    <subcellularLocation>
        <location evidence="1">Host cell</location>
    </subcellularLocation>
    <subcellularLocation>
        <location evidence="2">Secreted</location>
    </subcellularLocation>
</comment>
<evidence type="ECO:0000313" key="8">
    <source>
        <dbReference type="Proteomes" id="UP000429607"/>
    </source>
</evidence>
<dbReference type="InterPro" id="IPR027417">
    <property type="entry name" value="P-loop_NTPase"/>
</dbReference>
<feature type="chain" id="PRO_5033871565" description="Crinkler effector protein N-terminal domain-containing protein" evidence="4">
    <location>
        <begin position="17"/>
        <end position="391"/>
    </location>
</feature>
<accession>A0A6A3JJL9</accession>
<dbReference type="EMBL" id="QXFV01002012">
    <property type="protein sequence ID" value="KAE8994312.1"/>
    <property type="molecule type" value="Genomic_DNA"/>
</dbReference>
<dbReference type="Proteomes" id="UP000429607">
    <property type="component" value="Unassembled WGS sequence"/>
</dbReference>
<comment type="caution">
    <text evidence="6">The sequence shown here is derived from an EMBL/GenBank/DDBJ whole genome shotgun (WGS) entry which is preliminary data.</text>
</comment>
<feature type="signal peptide" evidence="4">
    <location>
        <begin position="1"/>
        <end position="16"/>
    </location>
</feature>
<evidence type="ECO:0000313" key="7">
    <source>
        <dbReference type="EMBL" id="KAE9306097.1"/>
    </source>
</evidence>
<name>A0A6A3JJL9_9STRA</name>
<evidence type="ECO:0000256" key="3">
    <source>
        <dbReference type="ARBA" id="ARBA00022525"/>
    </source>
</evidence>
<keyword evidence="3" id="KW-0964">Secreted</keyword>
<feature type="domain" description="Crinkler effector protein N-terminal" evidence="5">
    <location>
        <begin position="4"/>
        <end position="118"/>
    </location>
</feature>
<dbReference type="AlphaFoldDB" id="A0A6A3JJL9"/>
<keyword evidence="4" id="KW-0732">Signal</keyword>
<dbReference type="EMBL" id="QXFT01001989">
    <property type="protein sequence ID" value="KAE9306097.1"/>
    <property type="molecule type" value="Genomic_DNA"/>
</dbReference>
<dbReference type="SUPFAM" id="SSF52540">
    <property type="entry name" value="P-loop containing nucleoside triphosphate hydrolases"/>
    <property type="match status" value="1"/>
</dbReference>
<organism evidence="6 8">
    <name type="scientific">Phytophthora rubi</name>
    <dbReference type="NCBI Taxonomy" id="129364"/>
    <lineage>
        <taxon>Eukaryota</taxon>
        <taxon>Sar</taxon>
        <taxon>Stramenopiles</taxon>
        <taxon>Oomycota</taxon>
        <taxon>Peronosporomycetes</taxon>
        <taxon>Peronosporales</taxon>
        <taxon>Peronosporaceae</taxon>
        <taxon>Phytophthora</taxon>
    </lineage>
</organism>
<evidence type="ECO:0000313" key="9">
    <source>
        <dbReference type="Proteomes" id="UP000434957"/>
    </source>
</evidence>